<feature type="transmembrane region" description="Helical" evidence="1">
    <location>
        <begin position="300"/>
        <end position="320"/>
    </location>
</feature>
<feature type="transmembrane region" description="Helical" evidence="1">
    <location>
        <begin position="36"/>
        <end position="54"/>
    </location>
</feature>
<evidence type="ECO:0000313" key="4">
    <source>
        <dbReference type="Proteomes" id="UP001462961"/>
    </source>
</evidence>
<comment type="caution">
    <text evidence="3">The sequence shown here is derived from an EMBL/GenBank/DDBJ whole genome shotgun (WGS) entry which is preliminary data.</text>
</comment>
<dbReference type="Proteomes" id="UP001462961">
    <property type="component" value="Unassembled WGS sequence"/>
</dbReference>
<name>A0ABV0DYK8_9BURK</name>
<evidence type="ECO:0000313" key="3">
    <source>
        <dbReference type="EMBL" id="MEO1754745.1"/>
    </source>
</evidence>
<dbReference type="Pfam" id="PF01757">
    <property type="entry name" value="Acyl_transf_3"/>
    <property type="match status" value="1"/>
</dbReference>
<dbReference type="InterPro" id="IPR050879">
    <property type="entry name" value="Acyltransferase_3"/>
</dbReference>
<sequence length="352" mass="39171">MRRLNSIRILRAVTATTVVVHHVLIQDGRMFGEFRVDVFFVLSGFVIALALEAGTHSVRDFVTSRMVRIVPLYWLATLLVFFGALLRPDLFNSTTANIPGLLKSLFFIPYRKESGHMFPMLFVGWTLNYEMLFYATSALALWRFRRHVPLIFAAITLMLATLFLIASLAHSSRPIVEFLAYDRLLEFPLGIAVWFVWRKGVRIPVALAATGAVAMYALMTCIERVWPDISPLLGNGVPTCLLLLSTLSLEGRVVDSAFTRGLLYLGDASYATYLSHPFVIEAMRKLVPKVVHGFDVRSPTGVILAIVVASAVGCVVYRYIDKPLHRAIGRLIKVKRAVNAPAAGKDASCRVT</sequence>
<dbReference type="GO" id="GO:0016746">
    <property type="term" value="F:acyltransferase activity"/>
    <property type="evidence" value="ECO:0007669"/>
    <property type="project" value="UniProtKB-KW"/>
</dbReference>
<feature type="transmembrane region" description="Helical" evidence="1">
    <location>
        <begin position="66"/>
        <end position="86"/>
    </location>
</feature>
<reference evidence="3 4" key="1">
    <citation type="submission" date="2024-01" db="EMBL/GenBank/DDBJ databases">
        <title>The diversity of rhizobia nodulating Mimosa spp. in eleven states of Brazil covering several biomes is determined by host plant, location, and edaphic factors.</title>
        <authorList>
            <person name="Rouws L."/>
            <person name="Barauna A."/>
            <person name="Beukes C."/>
            <person name="De Faria S.M."/>
            <person name="Gross E."/>
            <person name="Dos Reis Junior F.B."/>
            <person name="Simon M."/>
            <person name="Maluk M."/>
            <person name="Odee D.W."/>
            <person name="Kenicer G."/>
            <person name="Young J.P.W."/>
            <person name="Reis V.M."/>
            <person name="Zilli J."/>
            <person name="James E.K."/>
        </authorList>
    </citation>
    <scope>NUCLEOTIDE SEQUENCE [LARGE SCALE GENOMIC DNA]</scope>
    <source>
        <strain evidence="3 4">JHI1651</strain>
    </source>
</reference>
<dbReference type="InterPro" id="IPR002656">
    <property type="entry name" value="Acyl_transf_3_dom"/>
</dbReference>
<keyword evidence="3" id="KW-0012">Acyltransferase</keyword>
<proteinExistence type="predicted"/>
<keyword evidence="3" id="KW-0808">Transferase</keyword>
<feature type="transmembrane region" description="Helical" evidence="1">
    <location>
        <begin position="7"/>
        <end position="24"/>
    </location>
</feature>
<dbReference type="PANTHER" id="PTHR23028">
    <property type="entry name" value="ACETYLTRANSFERASE"/>
    <property type="match status" value="1"/>
</dbReference>
<keyword evidence="1" id="KW-1133">Transmembrane helix</keyword>
<evidence type="ECO:0000256" key="1">
    <source>
        <dbReference type="SAM" id="Phobius"/>
    </source>
</evidence>
<evidence type="ECO:0000259" key="2">
    <source>
        <dbReference type="Pfam" id="PF01757"/>
    </source>
</evidence>
<feature type="domain" description="Acyltransferase 3" evidence="2">
    <location>
        <begin position="5"/>
        <end position="317"/>
    </location>
</feature>
<feature type="transmembrane region" description="Helical" evidence="1">
    <location>
        <begin position="117"/>
        <end position="141"/>
    </location>
</feature>
<dbReference type="EMBL" id="JAYLVJ010000013">
    <property type="protein sequence ID" value="MEO1754745.1"/>
    <property type="molecule type" value="Genomic_DNA"/>
</dbReference>
<feature type="transmembrane region" description="Helical" evidence="1">
    <location>
        <begin position="178"/>
        <end position="197"/>
    </location>
</feature>
<dbReference type="EC" id="2.3.-.-" evidence="3"/>
<keyword evidence="1" id="KW-0812">Transmembrane</keyword>
<accession>A0ABV0DYK8</accession>
<organism evidence="3 4">
    <name type="scientific">Paraburkholderia caribensis</name>
    <dbReference type="NCBI Taxonomy" id="75105"/>
    <lineage>
        <taxon>Bacteria</taxon>
        <taxon>Pseudomonadati</taxon>
        <taxon>Pseudomonadota</taxon>
        <taxon>Betaproteobacteria</taxon>
        <taxon>Burkholderiales</taxon>
        <taxon>Burkholderiaceae</taxon>
        <taxon>Paraburkholderia</taxon>
    </lineage>
</organism>
<keyword evidence="1" id="KW-0472">Membrane</keyword>
<dbReference type="RefSeq" id="WP_107201439.1">
    <property type="nucleotide sequence ID" value="NZ_CP015960.1"/>
</dbReference>
<dbReference type="PANTHER" id="PTHR23028:SF131">
    <property type="entry name" value="BLR2367 PROTEIN"/>
    <property type="match status" value="1"/>
</dbReference>
<feature type="transmembrane region" description="Helical" evidence="1">
    <location>
        <begin position="204"/>
        <end position="226"/>
    </location>
</feature>
<keyword evidence="4" id="KW-1185">Reference proteome</keyword>
<feature type="transmembrane region" description="Helical" evidence="1">
    <location>
        <begin position="148"/>
        <end position="166"/>
    </location>
</feature>
<gene>
    <name evidence="3" type="ORF">VOI32_12490</name>
</gene>
<protein>
    <submittedName>
        <fullName evidence="3">Acyltransferase</fullName>
        <ecNumber evidence="3">2.3.-.-</ecNumber>
    </submittedName>
</protein>